<gene>
    <name evidence="1" type="ORF">B0175_03085</name>
</gene>
<dbReference type="RefSeq" id="WP_108527236.1">
    <property type="nucleotide sequence ID" value="NZ_MUXF01000004.1"/>
</dbReference>
<reference evidence="1 2" key="1">
    <citation type="submission" date="2017-02" db="EMBL/GenBank/DDBJ databases">
        <title>Arcobacter lacus sp. nov., a new species isolated from reclaimed water.</title>
        <authorList>
            <person name="Figueras M.J."/>
            <person name="Perez-Cataluna A."/>
            <person name="Salas-Masso N."/>
        </authorList>
    </citation>
    <scope>NUCLEOTIDE SEQUENCE [LARGE SCALE GENOMIC DNA]</scope>
    <source>
        <strain evidence="1 2">RW43-9</strain>
    </source>
</reference>
<comment type="caution">
    <text evidence="1">The sequence shown here is derived from an EMBL/GenBank/DDBJ whole genome shotgun (WGS) entry which is preliminary data.</text>
</comment>
<keyword evidence="2" id="KW-1185">Reference proteome</keyword>
<sequence>MIESQEHFLTNKKQHTEIKHKIFHDTFRSILGISAKFSKNNSFTYLDLYAGQGKFNDDSFGSPMLALNTILESEVINSFHQLKCFFSEIDKTSYSELEKNISYLKSSKKLNPKVSTHLHNGNWHEKNDDIENLLKFSKWGFIFVDPFSNEVNLNNLIELLQKYAKLQDFMIFINFQSLKRIIGRYPEHENTAKFLGIEKKELKNLLLSNDLINECIRTRFSAISKDYIINISIPTTREGKIVEKDNFQLLLGTNSIGVSDAFLNSYFESLEEYKENFITSLFDNIGDDIIKIIKHKKTISLNNIIQELYTNTNSWKYAEKNNIPTSDNIHRSINDLLKSKRIKIVNIPDEFLIKKNKTIHKKAYSRNKYMREIILE</sequence>
<dbReference type="NCBIfam" id="TIGR04474">
    <property type="entry name" value="tcm_partner"/>
    <property type="match status" value="1"/>
</dbReference>
<dbReference type="InterPro" id="IPR031009">
    <property type="entry name" value="Tcm_partner"/>
</dbReference>
<name>A0ABX5JMD5_9BACT</name>
<evidence type="ECO:0000313" key="2">
    <source>
        <dbReference type="Proteomes" id="UP000251311"/>
    </source>
</evidence>
<evidence type="ECO:0008006" key="3">
    <source>
        <dbReference type="Google" id="ProtNLM"/>
    </source>
</evidence>
<accession>A0ABX5JMD5</accession>
<dbReference type="Proteomes" id="UP000251311">
    <property type="component" value="Unassembled WGS sequence"/>
</dbReference>
<dbReference type="EMBL" id="MUXF01000004">
    <property type="protein sequence ID" value="PUE67173.1"/>
    <property type="molecule type" value="Genomic_DNA"/>
</dbReference>
<protein>
    <recommendedName>
        <fullName evidence="3">Three-Cys-motif partner protein TcmP</fullName>
    </recommendedName>
</protein>
<organism evidence="1 2">
    <name type="scientific">Arcobacter lacus</name>
    <dbReference type="NCBI Taxonomy" id="1912876"/>
    <lineage>
        <taxon>Bacteria</taxon>
        <taxon>Pseudomonadati</taxon>
        <taxon>Campylobacterota</taxon>
        <taxon>Epsilonproteobacteria</taxon>
        <taxon>Campylobacterales</taxon>
        <taxon>Arcobacteraceae</taxon>
        <taxon>Arcobacter</taxon>
    </lineage>
</organism>
<proteinExistence type="predicted"/>
<evidence type="ECO:0000313" key="1">
    <source>
        <dbReference type="EMBL" id="PUE67173.1"/>
    </source>
</evidence>